<reference evidence="1 2" key="1">
    <citation type="submission" date="2019-01" db="EMBL/GenBank/DDBJ databases">
        <authorList>
            <person name="Deng T."/>
        </authorList>
    </citation>
    <scope>NUCLEOTIDE SEQUENCE [LARGE SCALE GENOMIC DNA]</scope>
    <source>
        <strain evidence="1 2">F8825</strain>
    </source>
</reference>
<dbReference type="Proteomes" id="UP000291088">
    <property type="component" value="Unassembled WGS sequence"/>
</dbReference>
<sequence>MHDRSESEFTDGELELVTEALSAAIEVLEDQPRRHFRVSARSRGYAWGKSRNARHDDDIWEDGDIEDLAKFRVEDPLVGHWVDHGRRMLERLLIERDRRRALTVERICRWAEYGLPRSSQ</sequence>
<gene>
    <name evidence="1" type="ORF">EUU22_17475</name>
</gene>
<proteinExistence type="predicted"/>
<dbReference type="EMBL" id="SDVB01000253">
    <property type="protein sequence ID" value="RYC09876.1"/>
    <property type="molecule type" value="Genomic_DNA"/>
</dbReference>
<dbReference type="RefSeq" id="WP_129333275.1">
    <property type="nucleotide sequence ID" value="NZ_SDVB01000253.1"/>
</dbReference>
<protein>
    <submittedName>
        <fullName evidence="1">Uncharacterized protein</fullName>
    </submittedName>
</protein>
<accession>A0A4Q2SV06</accession>
<dbReference type="OrthoDB" id="10005267at2"/>
<evidence type="ECO:0000313" key="1">
    <source>
        <dbReference type="EMBL" id="RYC09876.1"/>
    </source>
</evidence>
<organism evidence="1 2">
    <name type="scientific">Ciceribacter ferrooxidans</name>
    <dbReference type="NCBI Taxonomy" id="2509717"/>
    <lineage>
        <taxon>Bacteria</taxon>
        <taxon>Pseudomonadati</taxon>
        <taxon>Pseudomonadota</taxon>
        <taxon>Alphaproteobacteria</taxon>
        <taxon>Hyphomicrobiales</taxon>
        <taxon>Rhizobiaceae</taxon>
        <taxon>Ciceribacter</taxon>
    </lineage>
</organism>
<name>A0A4Q2SV06_9HYPH</name>
<keyword evidence="2" id="KW-1185">Reference proteome</keyword>
<dbReference type="AlphaFoldDB" id="A0A4Q2SV06"/>
<evidence type="ECO:0000313" key="2">
    <source>
        <dbReference type="Proteomes" id="UP000291088"/>
    </source>
</evidence>
<comment type="caution">
    <text evidence="1">The sequence shown here is derived from an EMBL/GenBank/DDBJ whole genome shotgun (WGS) entry which is preliminary data.</text>
</comment>